<keyword evidence="4 9" id="KW-1133">Transmembrane helix</keyword>
<keyword evidence="7" id="KW-0675">Receptor</keyword>
<dbReference type="Proteomes" id="UP000838412">
    <property type="component" value="Chromosome 18"/>
</dbReference>
<evidence type="ECO:0000256" key="6">
    <source>
        <dbReference type="ARBA" id="ARBA00023136"/>
    </source>
</evidence>
<keyword evidence="5" id="KW-0297">G-protein coupled receptor</keyword>
<gene>
    <name evidence="11" type="primary">Hypp8861</name>
    <name evidence="11" type="ORF">BLAG_LOCUS11198</name>
</gene>
<dbReference type="GO" id="GO:0004930">
    <property type="term" value="F:G protein-coupled receptor activity"/>
    <property type="evidence" value="ECO:0007669"/>
    <property type="project" value="UniProtKB-KW"/>
</dbReference>
<keyword evidence="12" id="KW-1185">Reference proteome</keyword>
<evidence type="ECO:0000256" key="9">
    <source>
        <dbReference type="SAM" id="Phobius"/>
    </source>
</evidence>
<evidence type="ECO:0000256" key="5">
    <source>
        <dbReference type="ARBA" id="ARBA00023040"/>
    </source>
</evidence>
<keyword evidence="6 9" id="KW-0472">Membrane</keyword>
<dbReference type="PROSITE" id="PS50262">
    <property type="entry name" value="G_PROTEIN_RECEP_F1_2"/>
    <property type="match status" value="1"/>
</dbReference>
<dbReference type="InterPro" id="IPR050569">
    <property type="entry name" value="TAAR"/>
</dbReference>
<feature type="transmembrane region" description="Helical" evidence="9">
    <location>
        <begin position="48"/>
        <end position="68"/>
    </location>
</feature>
<evidence type="ECO:0000313" key="12">
    <source>
        <dbReference type="Proteomes" id="UP000838412"/>
    </source>
</evidence>
<keyword evidence="8" id="KW-0807">Transducer</keyword>
<feature type="domain" description="G-protein coupled receptors family 1 profile" evidence="10">
    <location>
        <begin position="1"/>
        <end position="99"/>
    </location>
</feature>
<proteinExistence type="predicted"/>
<organism evidence="11 12">
    <name type="scientific">Branchiostoma lanceolatum</name>
    <name type="common">Common lancelet</name>
    <name type="synonym">Amphioxus lanceolatum</name>
    <dbReference type="NCBI Taxonomy" id="7740"/>
    <lineage>
        <taxon>Eukaryota</taxon>
        <taxon>Metazoa</taxon>
        <taxon>Chordata</taxon>
        <taxon>Cephalochordata</taxon>
        <taxon>Leptocardii</taxon>
        <taxon>Amphioxiformes</taxon>
        <taxon>Branchiostomatidae</taxon>
        <taxon>Branchiostoma</taxon>
    </lineage>
</organism>
<sequence length="119" mass="13513">MMIISTILAILIYREAQRHKGNLKNVSPSPDAVPLEALENKFKAAKTLGILLLVYWLAWLPPIAMFFMSNIMSMSTFSIAQDVLHIVLLTNTFSDSLLYAFRYEIYRDPAVLQINVPPL</sequence>
<dbReference type="InterPro" id="IPR017452">
    <property type="entry name" value="GPCR_Rhodpsn_7TM"/>
</dbReference>
<dbReference type="SUPFAM" id="SSF81321">
    <property type="entry name" value="Family A G protein-coupled receptor-like"/>
    <property type="match status" value="1"/>
</dbReference>
<dbReference type="PANTHER" id="PTHR24249:SF411">
    <property type="entry name" value="G-PROTEIN COUPLED RECEPTORS FAMILY 1 PROFILE DOMAIN-CONTAINING PROTEIN"/>
    <property type="match status" value="1"/>
</dbReference>
<accession>A0A8J9ZBL6</accession>
<dbReference type="OrthoDB" id="10042731at2759"/>
<keyword evidence="2" id="KW-1003">Cell membrane</keyword>
<dbReference type="GO" id="GO:0005886">
    <property type="term" value="C:plasma membrane"/>
    <property type="evidence" value="ECO:0007669"/>
    <property type="project" value="UniProtKB-SubCell"/>
</dbReference>
<name>A0A8J9ZBL6_BRALA</name>
<protein>
    <submittedName>
        <fullName evidence="11">Hypp8861 protein</fullName>
    </submittedName>
</protein>
<evidence type="ECO:0000256" key="1">
    <source>
        <dbReference type="ARBA" id="ARBA00004651"/>
    </source>
</evidence>
<evidence type="ECO:0000256" key="8">
    <source>
        <dbReference type="ARBA" id="ARBA00023224"/>
    </source>
</evidence>
<keyword evidence="3 9" id="KW-0812">Transmembrane</keyword>
<reference evidence="11" key="1">
    <citation type="submission" date="2022-01" db="EMBL/GenBank/DDBJ databases">
        <authorList>
            <person name="Braso-Vives M."/>
        </authorList>
    </citation>
    <scope>NUCLEOTIDE SEQUENCE</scope>
</reference>
<evidence type="ECO:0000256" key="3">
    <source>
        <dbReference type="ARBA" id="ARBA00022692"/>
    </source>
</evidence>
<evidence type="ECO:0000259" key="10">
    <source>
        <dbReference type="PROSITE" id="PS50262"/>
    </source>
</evidence>
<evidence type="ECO:0000256" key="4">
    <source>
        <dbReference type="ARBA" id="ARBA00022989"/>
    </source>
</evidence>
<evidence type="ECO:0000256" key="2">
    <source>
        <dbReference type="ARBA" id="ARBA00022475"/>
    </source>
</evidence>
<dbReference type="AlphaFoldDB" id="A0A8J9ZBL6"/>
<dbReference type="PANTHER" id="PTHR24249">
    <property type="entry name" value="HISTAMINE RECEPTOR-RELATED G-PROTEIN COUPLED RECEPTOR"/>
    <property type="match status" value="1"/>
</dbReference>
<dbReference type="Gene3D" id="1.20.1070.10">
    <property type="entry name" value="Rhodopsin 7-helix transmembrane proteins"/>
    <property type="match status" value="1"/>
</dbReference>
<dbReference type="EMBL" id="OV696703">
    <property type="protein sequence ID" value="CAH1250470.1"/>
    <property type="molecule type" value="Genomic_DNA"/>
</dbReference>
<evidence type="ECO:0000313" key="11">
    <source>
        <dbReference type="EMBL" id="CAH1250470.1"/>
    </source>
</evidence>
<evidence type="ECO:0000256" key="7">
    <source>
        <dbReference type="ARBA" id="ARBA00023170"/>
    </source>
</evidence>
<comment type="subcellular location">
    <subcellularLocation>
        <location evidence="1">Cell membrane</location>
        <topology evidence="1">Multi-pass membrane protein</topology>
    </subcellularLocation>
</comment>